<dbReference type="GO" id="GO:0022857">
    <property type="term" value="F:transmembrane transporter activity"/>
    <property type="evidence" value="ECO:0007669"/>
    <property type="project" value="TreeGrafter"/>
</dbReference>
<evidence type="ECO:0000259" key="8">
    <source>
        <dbReference type="Pfam" id="PF02687"/>
    </source>
</evidence>
<dbReference type="PANTHER" id="PTHR30572:SF9">
    <property type="entry name" value="ABC TRANSPORTER PERMEASE PROTEIN"/>
    <property type="match status" value="1"/>
</dbReference>
<feature type="transmembrane region" description="Helical" evidence="7">
    <location>
        <begin position="20"/>
        <end position="42"/>
    </location>
</feature>
<feature type="transmembrane region" description="Helical" evidence="7">
    <location>
        <begin position="455"/>
        <end position="477"/>
    </location>
</feature>
<evidence type="ECO:0000313" key="10">
    <source>
        <dbReference type="EMBL" id="NEU05962.1"/>
    </source>
</evidence>
<dbReference type="InterPro" id="IPR050250">
    <property type="entry name" value="Macrolide_Exporter_MacB"/>
</dbReference>
<keyword evidence="5 7" id="KW-0472">Membrane</keyword>
<proteinExistence type="predicted"/>
<feature type="transmembrane region" description="Helical" evidence="7">
    <location>
        <begin position="328"/>
        <end position="349"/>
    </location>
</feature>
<dbReference type="InterPro" id="IPR003838">
    <property type="entry name" value="ABC3_permease_C"/>
</dbReference>
<dbReference type="PANTHER" id="PTHR30572">
    <property type="entry name" value="MEMBRANE COMPONENT OF TRANSPORTER-RELATED"/>
    <property type="match status" value="1"/>
</dbReference>
<keyword evidence="3 7" id="KW-0812">Transmembrane</keyword>
<feature type="region of interest" description="Disordered" evidence="6">
    <location>
        <begin position="64"/>
        <end position="84"/>
    </location>
</feature>
<gene>
    <name evidence="10" type="ORF">G3M99_14085</name>
</gene>
<comment type="subcellular location">
    <subcellularLocation>
        <location evidence="1">Cell membrane</location>
        <topology evidence="1">Multi-pass membrane protein</topology>
    </subcellularLocation>
</comment>
<comment type="caution">
    <text evidence="10">The sequence shown here is derived from an EMBL/GenBank/DDBJ whole genome shotgun (WGS) entry which is preliminary data.</text>
</comment>
<dbReference type="RefSeq" id="WP_199870574.1">
    <property type="nucleotide sequence ID" value="NZ_JAAGPU010000029.1"/>
</dbReference>
<evidence type="ECO:0000313" key="11">
    <source>
        <dbReference type="Proteomes" id="UP000481872"/>
    </source>
</evidence>
<keyword evidence="11" id="KW-1185">Reference proteome</keyword>
<feature type="domain" description="MacB-like periplasmic core" evidence="9">
    <location>
        <begin position="21"/>
        <end position="265"/>
    </location>
</feature>
<name>A0A6M0H8P3_9CLOT</name>
<dbReference type="InterPro" id="IPR025857">
    <property type="entry name" value="MacB_PCD"/>
</dbReference>
<keyword evidence="2" id="KW-1003">Cell membrane</keyword>
<evidence type="ECO:0000259" key="9">
    <source>
        <dbReference type="Pfam" id="PF12704"/>
    </source>
</evidence>
<evidence type="ECO:0000256" key="3">
    <source>
        <dbReference type="ARBA" id="ARBA00022692"/>
    </source>
</evidence>
<evidence type="ECO:0000256" key="4">
    <source>
        <dbReference type="ARBA" id="ARBA00022989"/>
    </source>
</evidence>
<dbReference type="AlphaFoldDB" id="A0A6M0H8P3"/>
<dbReference type="GO" id="GO:0005886">
    <property type="term" value="C:plasma membrane"/>
    <property type="evidence" value="ECO:0007669"/>
    <property type="project" value="UniProtKB-SubCell"/>
</dbReference>
<keyword evidence="4 7" id="KW-1133">Transmembrane helix</keyword>
<evidence type="ECO:0000256" key="7">
    <source>
        <dbReference type="SAM" id="Phobius"/>
    </source>
</evidence>
<evidence type="ECO:0000256" key="2">
    <source>
        <dbReference type="ARBA" id="ARBA00022475"/>
    </source>
</evidence>
<evidence type="ECO:0000256" key="1">
    <source>
        <dbReference type="ARBA" id="ARBA00004651"/>
    </source>
</evidence>
<dbReference type="Pfam" id="PF02687">
    <property type="entry name" value="FtsX"/>
    <property type="match status" value="1"/>
</dbReference>
<organism evidence="10 11">
    <name type="scientific">Clostridium senegalense</name>
    <dbReference type="NCBI Taxonomy" id="1465809"/>
    <lineage>
        <taxon>Bacteria</taxon>
        <taxon>Bacillati</taxon>
        <taxon>Bacillota</taxon>
        <taxon>Clostridia</taxon>
        <taxon>Eubacteriales</taxon>
        <taxon>Clostridiaceae</taxon>
        <taxon>Clostridium</taxon>
    </lineage>
</organism>
<dbReference type="EMBL" id="JAAGPU010000029">
    <property type="protein sequence ID" value="NEU05962.1"/>
    <property type="molecule type" value="Genomic_DNA"/>
</dbReference>
<sequence length="487" mass="53825">MNFLFRAFLNLKEKKVKSLILFIITLTVCVVILSGIAIQSAAKASQKLARESLGATVSLKIDSENMRSKMSNESSNEDKKVRMKNTPINISDVEKLAQIKHVKSYNLISTTYVNADSFETIVSEESENANTNNETNNSDMKFNEDHSQGKGMSFGDINLQGVYDASLVEEYENNEITLVDGRMITTTDIDTKVAMIEETLASENNLKVGDKITVSKNNDSSITNELEIVGVFKSNEEVTTEGFMSPSMSPYNKIYVPYTFVNIFKGEEYSGKADKAEFQIDDPLNVENFVSEGKQLDIDFETYTLDANSKDYDKMVGSIESVASFAKITLYIGVISGAVILTLIIMLSIKERIMEIGILMSLGEKKFKIISQFISEILIILVLAIGISGVVGNKVSNVMATNLLSNQIETSSSTNKSITGMDSEMRDKAGMREESSVKTIDSMDVEITIIDFGKMSLVTILIAIVSILLPSISIMRLNPKNILSKHQ</sequence>
<dbReference type="Proteomes" id="UP000481872">
    <property type="component" value="Unassembled WGS sequence"/>
</dbReference>
<evidence type="ECO:0000256" key="6">
    <source>
        <dbReference type="SAM" id="MobiDB-lite"/>
    </source>
</evidence>
<protein>
    <submittedName>
        <fullName evidence="10">ABC transporter permease</fullName>
    </submittedName>
</protein>
<feature type="transmembrane region" description="Helical" evidence="7">
    <location>
        <begin position="369"/>
        <end position="391"/>
    </location>
</feature>
<accession>A0A6M0H8P3</accession>
<evidence type="ECO:0000256" key="5">
    <source>
        <dbReference type="ARBA" id="ARBA00023136"/>
    </source>
</evidence>
<reference evidence="10 11" key="1">
    <citation type="submission" date="2020-02" db="EMBL/GenBank/DDBJ databases">
        <title>Genome assembly of a novel Clostridium senegalense strain.</title>
        <authorList>
            <person name="Gupta T.B."/>
            <person name="Jauregui R."/>
            <person name="Maclean P."/>
            <person name="Nawarathana A."/>
            <person name="Brightwell G."/>
        </authorList>
    </citation>
    <scope>NUCLEOTIDE SEQUENCE [LARGE SCALE GENOMIC DNA]</scope>
    <source>
        <strain evidence="10 11">AGRFS4</strain>
    </source>
</reference>
<dbReference type="Pfam" id="PF12704">
    <property type="entry name" value="MacB_PCD"/>
    <property type="match status" value="1"/>
</dbReference>
<feature type="domain" description="ABC3 transporter permease C-terminal" evidence="8">
    <location>
        <begin position="330"/>
        <end position="479"/>
    </location>
</feature>